<evidence type="ECO:0000256" key="1">
    <source>
        <dbReference type="SAM" id="MobiDB-lite"/>
    </source>
</evidence>
<name>A0A8T0DIE6_9TREM</name>
<evidence type="ECO:0000313" key="3">
    <source>
        <dbReference type="Proteomes" id="UP000699462"/>
    </source>
</evidence>
<accession>A0A8T0DIE6</accession>
<comment type="caution">
    <text evidence="2">The sequence shown here is derived from an EMBL/GenBank/DDBJ whole genome shotgun (WGS) entry which is preliminary data.</text>
</comment>
<dbReference type="EMBL" id="JTDF01003634">
    <property type="protein sequence ID" value="KAF8567643.1"/>
    <property type="molecule type" value="Genomic_DNA"/>
</dbReference>
<organism evidence="2 3">
    <name type="scientific">Paragonimus westermani</name>
    <dbReference type="NCBI Taxonomy" id="34504"/>
    <lineage>
        <taxon>Eukaryota</taxon>
        <taxon>Metazoa</taxon>
        <taxon>Spiralia</taxon>
        <taxon>Lophotrochozoa</taxon>
        <taxon>Platyhelminthes</taxon>
        <taxon>Trematoda</taxon>
        <taxon>Digenea</taxon>
        <taxon>Plagiorchiida</taxon>
        <taxon>Troglotremata</taxon>
        <taxon>Troglotrematidae</taxon>
        <taxon>Paragonimus</taxon>
    </lineage>
</organism>
<feature type="region of interest" description="Disordered" evidence="1">
    <location>
        <begin position="154"/>
        <end position="173"/>
    </location>
</feature>
<reference evidence="2 3" key="1">
    <citation type="submission" date="2019-07" db="EMBL/GenBank/DDBJ databases">
        <title>Annotation for the trematode Paragonimus westermani.</title>
        <authorList>
            <person name="Choi Y.-J."/>
        </authorList>
    </citation>
    <scope>NUCLEOTIDE SEQUENCE [LARGE SCALE GENOMIC DNA]</scope>
    <source>
        <strain evidence="2">180907_Pwestermani</strain>
    </source>
</reference>
<keyword evidence="3" id="KW-1185">Reference proteome</keyword>
<dbReference type="OrthoDB" id="6252859at2759"/>
<gene>
    <name evidence="2" type="ORF">P879_05425</name>
</gene>
<sequence length="216" mass="25158">MNMTSTLQADPDPNGHLLAMPMSLYKEHYLMRTSTWKRTSQQRTNGLSWELNDQIRPEYFQLHTNRAEYIKPKVTQQCFKFAWLTSKNKLKDAEPMNSATSFFFRLAQQRLRRQPNPIRTQRIWTHSQTVNDQSQSMMKRMKCVKRSSLKDEPTIDHIHFSQPQKGARRPPPTAAFESISNTLYFDATPLMNVQKGGYKDEIGVDSVMATWGIPET</sequence>
<proteinExistence type="predicted"/>
<dbReference type="AlphaFoldDB" id="A0A8T0DIE6"/>
<protein>
    <submittedName>
        <fullName evidence="2">Uncharacterized protein</fullName>
    </submittedName>
</protein>
<evidence type="ECO:0000313" key="2">
    <source>
        <dbReference type="EMBL" id="KAF8567643.1"/>
    </source>
</evidence>
<dbReference type="Proteomes" id="UP000699462">
    <property type="component" value="Unassembled WGS sequence"/>
</dbReference>